<keyword evidence="4" id="KW-1185">Reference proteome</keyword>
<comment type="caution">
    <text evidence="3">The sequence shown here is derived from an EMBL/GenBank/DDBJ whole genome shotgun (WGS) entry which is preliminary data.</text>
</comment>
<dbReference type="Pfam" id="PF07790">
    <property type="entry name" value="Pilin_N"/>
    <property type="match status" value="1"/>
</dbReference>
<keyword evidence="1" id="KW-0812">Transmembrane</keyword>
<feature type="transmembrane region" description="Helical" evidence="1">
    <location>
        <begin position="12"/>
        <end position="40"/>
    </location>
</feature>
<dbReference type="RefSeq" id="WP_159764438.1">
    <property type="nucleotide sequence ID" value="NZ_WUUT01000004.1"/>
</dbReference>
<dbReference type="AlphaFoldDB" id="A0A6B0T5W2"/>
<evidence type="ECO:0000259" key="2">
    <source>
        <dbReference type="Pfam" id="PF07790"/>
    </source>
</evidence>
<evidence type="ECO:0000256" key="1">
    <source>
        <dbReference type="SAM" id="Phobius"/>
    </source>
</evidence>
<protein>
    <submittedName>
        <fullName evidence="3">Type IV pilin</fullName>
    </submittedName>
</protein>
<dbReference type="InterPro" id="IPR012859">
    <property type="entry name" value="Pilin_N_archaeal"/>
</dbReference>
<dbReference type="OrthoDB" id="118020at2157"/>
<organism evidence="3 4">
    <name type="scientific">Halovenus carboxidivorans</name>
    <dbReference type="NCBI Taxonomy" id="2692199"/>
    <lineage>
        <taxon>Archaea</taxon>
        <taxon>Methanobacteriati</taxon>
        <taxon>Methanobacteriota</taxon>
        <taxon>Stenosarchaea group</taxon>
        <taxon>Halobacteria</taxon>
        <taxon>Halobacteriales</taxon>
        <taxon>Haloarculaceae</taxon>
        <taxon>Halovenus</taxon>
    </lineage>
</organism>
<sequence length="172" mass="17776">MKLKQLFKDDDAVSPVIGVILMVAITVILAAVIATFVLGLGEQVSSTTPNANFNGDFAGNSSYTVSAGAGTSDVSAENSTVIEITHTSGPTIEAGSLSLAGDASNLQINATEKGINPANEDMSAGDTIVVYGTSPEPVSQGDTISLRWQNEEGSSAILSQFEVNEDYDIDNS</sequence>
<dbReference type="NCBIfam" id="TIGR02537">
    <property type="entry name" value="arch_flag_Nterm"/>
    <property type="match status" value="1"/>
</dbReference>
<keyword evidence="1" id="KW-1133">Transmembrane helix</keyword>
<gene>
    <name evidence="3" type="ORF">GRX03_11975</name>
</gene>
<dbReference type="Proteomes" id="UP000466535">
    <property type="component" value="Unassembled WGS sequence"/>
</dbReference>
<dbReference type="PANTHER" id="PTHR38138:SF1">
    <property type="entry name" value="ARCHAEAL TYPE IV PILIN N-TERMINAL DOMAIN-CONTAINING PROTEIN"/>
    <property type="match status" value="1"/>
</dbReference>
<feature type="domain" description="Archaeal Type IV pilin N-terminal" evidence="2">
    <location>
        <begin position="11"/>
        <end position="102"/>
    </location>
</feature>
<dbReference type="InterPro" id="IPR013373">
    <property type="entry name" value="Flagellin/pilin_N_arc"/>
</dbReference>
<accession>A0A6B0T5W2</accession>
<reference evidence="3 4" key="1">
    <citation type="submission" date="2019-12" db="EMBL/GenBank/DDBJ databases">
        <title>Isolation and characterization of three novel carbon monoxide-oxidizing members of Halobacteria from salione crusts and soils.</title>
        <authorList>
            <person name="Myers M.R."/>
            <person name="King G.M."/>
        </authorList>
    </citation>
    <scope>NUCLEOTIDE SEQUENCE [LARGE SCALE GENOMIC DNA]</scope>
    <source>
        <strain evidence="3 4">WSH3</strain>
    </source>
</reference>
<proteinExistence type="predicted"/>
<dbReference type="EMBL" id="WUUT01000004">
    <property type="protein sequence ID" value="MXR52317.1"/>
    <property type="molecule type" value="Genomic_DNA"/>
</dbReference>
<evidence type="ECO:0000313" key="4">
    <source>
        <dbReference type="Proteomes" id="UP000466535"/>
    </source>
</evidence>
<dbReference type="PANTHER" id="PTHR38138">
    <property type="entry name" value="VNG6441H"/>
    <property type="match status" value="1"/>
</dbReference>
<keyword evidence="1" id="KW-0472">Membrane</keyword>
<name>A0A6B0T5W2_9EURY</name>
<evidence type="ECO:0000313" key="3">
    <source>
        <dbReference type="EMBL" id="MXR52317.1"/>
    </source>
</evidence>